<feature type="compositionally biased region" description="Polar residues" evidence="1">
    <location>
        <begin position="467"/>
        <end position="495"/>
    </location>
</feature>
<dbReference type="EMBL" id="CACVBS010000033">
    <property type="protein sequence ID" value="CAA7261423.1"/>
    <property type="molecule type" value="Genomic_DNA"/>
</dbReference>
<organism evidence="2 3">
    <name type="scientific">Cyclocybe aegerita</name>
    <name type="common">Black poplar mushroom</name>
    <name type="synonym">Agrocybe aegerita</name>
    <dbReference type="NCBI Taxonomy" id="1973307"/>
    <lineage>
        <taxon>Eukaryota</taxon>
        <taxon>Fungi</taxon>
        <taxon>Dikarya</taxon>
        <taxon>Basidiomycota</taxon>
        <taxon>Agaricomycotina</taxon>
        <taxon>Agaricomycetes</taxon>
        <taxon>Agaricomycetidae</taxon>
        <taxon>Agaricales</taxon>
        <taxon>Agaricineae</taxon>
        <taxon>Bolbitiaceae</taxon>
        <taxon>Cyclocybe</taxon>
    </lineage>
</organism>
<feature type="region of interest" description="Disordered" evidence="1">
    <location>
        <begin position="1"/>
        <end position="195"/>
    </location>
</feature>
<proteinExistence type="predicted"/>
<gene>
    <name evidence="2" type="ORF">AAE3_LOCUS3756</name>
</gene>
<evidence type="ECO:0000256" key="1">
    <source>
        <dbReference type="SAM" id="MobiDB-lite"/>
    </source>
</evidence>
<feature type="compositionally biased region" description="Low complexity" evidence="1">
    <location>
        <begin position="372"/>
        <end position="383"/>
    </location>
</feature>
<protein>
    <submittedName>
        <fullName evidence="2">Uncharacterized protein</fullName>
    </submittedName>
</protein>
<evidence type="ECO:0000313" key="3">
    <source>
        <dbReference type="Proteomes" id="UP000467700"/>
    </source>
</evidence>
<comment type="caution">
    <text evidence="2">The sequence shown here is derived from an EMBL/GenBank/DDBJ whole genome shotgun (WGS) entry which is preliminary data.</text>
</comment>
<feature type="region of interest" description="Disordered" evidence="1">
    <location>
        <begin position="723"/>
        <end position="760"/>
    </location>
</feature>
<accession>A0A8S0WGC4</accession>
<feature type="compositionally biased region" description="Low complexity" evidence="1">
    <location>
        <begin position="262"/>
        <end position="273"/>
    </location>
</feature>
<name>A0A8S0WGC4_CYCAE</name>
<keyword evidence="3" id="KW-1185">Reference proteome</keyword>
<reference evidence="2 3" key="1">
    <citation type="submission" date="2020-01" db="EMBL/GenBank/DDBJ databases">
        <authorList>
            <person name="Gupta K D."/>
        </authorList>
    </citation>
    <scope>NUCLEOTIDE SEQUENCE [LARGE SCALE GENOMIC DNA]</scope>
</reference>
<dbReference type="Proteomes" id="UP000467700">
    <property type="component" value="Unassembled WGS sequence"/>
</dbReference>
<feature type="region of interest" description="Disordered" evidence="1">
    <location>
        <begin position="231"/>
        <end position="293"/>
    </location>
</feature>
<dbReference type="OrthoDB" id="3071029at2759"/>
<feature type="compositionally biased region" description="Low complexity" evidence="1">
    <location>
        <begin position="737"/>
        <end position="749"/>
    </location>
</feature>
<feature type="compositionally biased region" description="Basic and acidic residues" evidence="1">
    <location>
        <begin position="398"/>
        <end position="413"/>
    </location>
</feature>
<evidence type="ECO:0000313" key="2">
    <source>
        <dbReference type="EMBL" id="CAA7261423.1"/>
    </source>
</evidence>
<feature type="region of interest" description="Disordered" evidence="1">
    <location>
        <begin position="363"/>
        <end position="521"/>
    </location>
</feature>
<sequence>MMDELLTPSPAKKRKSITSAGATPAKQVKSKKLQGSDVGNQGTQSKKSSATRDSSTSVAISAKPKPTQFKARPTQENAVAGPSTPRKPTAASQAPTRLSARVSRPTFKKAAVQRRRYTDSESDSDSDKTPPPSILPRYYAAKKRKLADAKGPTHKGKGTSTKHSVYLGAIELSSGSEGDTRPQPPRKRAKSRHDFSKATGVIDLCSDEEPTSSPTKTKVVIESDVIVILSSSDEAEPVKSTTQPRFSPVLPATDQFPPPISTTQQTTVRATTPPVSPPTASPEVSPEPNRTVDTQELDPAMDEIESLPRQPESAIPFVSPFTSATVERSPRQIKYADHLPTPALHTSIFFSKAAKSLELFARRKSSKKVVISQPTSSTPLPSRSPEEAHRVSSSTLSDNDRDQDSGEDSREETGMTISDSMDTDEVSISSGPATVPDELSEVQVQSQPERHDTMQIEVTHSLELEQSDVSQAEETKMPQLQNPVPISSGPVQSESPAKVSSDARQQNKEAPHGQTIEPDGLVQKAVLSSRKLVELLLSERASKAFASPVSPNLPVAQLVAPVVTVHPSNPVASSSVVSETEVVDAAQAPDVQVNKSDAPDALEPNAISLGVNPAKSDDSLAVGPGSNAEELNLNVEPTAFEPSSAAATTGVGATFELGMPTASGEPLISSSLFLPMQELPQVAGDHMSVDVAAPPLDNSTAELIDGPLQGGTPQQLFSGTHLDTLEPRTTPPIPRGSTVSSTTTEESPAPDTPPQKTIGPNHIRAFDITMLDLSEMSLPLLLESSKDVDDDAISVSGLELSYPEEVF</sequence>
<feature type="compositionally biased region" description="Polar residues" evidence="1">
    <location>
        <begin position="37"/>
        <end position="59"/>
    </location>
</feature>
<dbReference type="AlphaFoldDB" id="A0A8S0WGC4"/>
<feature type="compositionally biased region" description="Polar residues" evidence="1">
    <location>
        <begin position="415"/>
        <end position="432"/>
    </location>
</feature>